<sequence>MAAPNLLNSTSIIGKTAIANVTTVLSNVITNGSTSGNLVKVDTITISNYSAGTIYANVIMYRSPDRAYIIGTTSIPAYSTLTALARDTALLLEEGDYIQSNVSANVTAHMTLSYEVIS</sequence>
<reference evidence="1" key="1">
    <citation type="submission" date="2020-04" db="EMBL/GenBank/DDBJ databases">
        <authorList>
            <person name="Chiriac C."/>
            <person name="Salcher M."/>
            <person name="Ghai R."/>
            <person name="Kavagutti S V."/>
        </authorList>
    </citation>
    <scope>NUCLEOTIDE SEQUENCE</scope>
</reference>
<dbReference type="EMBL" id="LR796274">
    <property type="protein sequence ID" value="CAB4132851.1"/>
    <property type="molecule type" value="Genomic_DNA"/>
</dbReference>
<evidence type="ECO:0000313" key="1">
    <source>
        <dbReference type="EMBL" id="CAB4132851.1"/>
    </source>
</evidence>
<name>A0A6J5LF93_9CAUD</name>
<gene>
    <name evidence="1" type="ORF">UFOVP257_8</name>
</gene>
<organism evidence="1">
    <name type="scientific">uncultured Caudovirales phage</name>
    <dbReference type="NCBI Taxonomy" id="2100421"/>
    <lineage>
        <taxon>Viruses</taxon>
        <taxon>Duplodnaviria</taxon>
        <taxon>Heunggongvirae</taxon>
        <taxon>Uroviricota</taxon>
        <taxon>Caudoviricetes</taxon>
        <taxon>Peduoviridae</taxon>
        <taxon>Maltschvirus</taxon>
        <taxon>Maltschvirus maltsch</taxon>
    </lineage>
</organism>
<proteinExistence type="predicted"/>
<accession>A0A6J5LF93</accession>
<protein>
    <submittedName>
        <fullName evidence="1">Uncharacterized protein</fullName>
    </submittedName>
</protein>